<gene>
    <name evidence="5" type="ORF">BN946_scf184829.g47</name>
</gene>
<name>A0A060SEW4_PYCCI</name>
<dbReference type="InterPro" id="IPR027124">
    <property type="entry name" value="Swc5/CFDP1/2"/>
</dbReference>
<feature type="domain" description="BCNT-C" evidence="4">
    <location>
        <begin position="122"/>
        <end position="204"/>
    </location>
</feature>
<accession>A0A060SEW4</accession>
<dbReference type="Proteomes" id="UP000029665">
    <property type="component" value="Unassembled WGS sequence"/>
</dbReference>
<evidence type="ECO:0000256" key="1">
    <source>
        <dbReference type="ARBA" id="ARBA00010465"/>
    </source>
</evidence>
<comment type="similarity">
    <text evidence="1">Belongs to the SWC5 family.</text>
</comment>
<feature type="compositionally biased region" description="Low complexity" evidence="3">
    <location>
        <begin position="85"/>
        <end position="110"/>
    </location>
</feature>
<evidence type="ECO:0000256" key="3">
    <source>
        <dbReference type="SAM" id="MobiDB-lite"/>
    </source>
</evidence>
<dbReference type="OMA" id="MSAMDWR"/>
<dbReference type="GO" id="GO:0000812">
    <property type="term" value="C:Swr1 complex"/>
    <property type="evidence" value="ECO:0007669"/>
    <property type="project" value="TreeGrafter"/>
</dbReference>
<dbReference type="STRING" id="5643.A0A060SEW4"/>
<dbReference type="OrthoDB" id="445677at2759"/>
<proteinExistence type="inferred from homology"/>
<sequence>MSLSTYPSQLSDLPISERATMPHAPAPQQTVKVVKRYRYAGEEVTEVKEVPADSQEAKQWPLWTPSDDKPSSSPAPSIQPPTPQGPSATPAAPSSPPNAAASSSSTAAPSPFKPPPKRPGPRKPKKTLAPIQKKEPVKKLTTLDMSAMDWRAHVEGEAAASGVKDELEANRRGGGYLEKVEFLQRVEARKQEVLDATKGKRRRG</sequence>
<evidence type="ECO:0000256" key="2">
    <source>
        <dbReference type="ARBA" id="ARBA00019138"/>
    </source>
</evidence>
<feature type="region of interest" description="Disordered" evidence="3">
    <location>
        <begin position="1"/>
        <end position="29"/>
    </location>
</feature>
<dbReference type="EMBL" id="CCBP010000095">
    <property type="protein sequence ID" value="CDO70938.1"/>
    <property type="molecule type" value="Genomic_DNA"/>
</dbReference>
<keyword evidence="6" id="KW-1185">Reference proteome</keyword>
<organism evidence="5 6">
    <name type="scientific">Pycnoporus cinnabarinus</name>
    <name type="common">Cinnabar-red polypore</name>
    <name type="synonym">Trametes cinnabarina</name>
    <dbReference type="NCBI Taxonomy" id="5643"/>
    <lineage>
        <taxon>Eukaryota</taxon>
        <taxon>Fungi</taxon>
        <taxon>Dikarya</taxon>
        <taxon>Basidiomycota</taxon>
        <taxon>Agaricomycotina</taxon>
        <taxon>Agaricomycetes</taxon>
        <taxon>Polyporales</taxon>
        <taxon>Polyporaceae</taxon>
        <taxon>Trametes</taxon>
    </lineage>
</organism>
<feature type="region of interest" description="Disordered" evidence="3">
    <location>
        <begin position="43"/>
        <end position="137"/>
    </location>
</feature>
<dbReference type="Pfam" id="PF07572">
    <property type="entry name" value="BCNT"/>
    <property type="match status" value="1"/>
</dbReference>
<dbReference type="PROSITE" id="PS51279">
    <property type="entry name" value="BCNT_C"/>
    <property type="match status" value="1"/>
</dbReference>
<protein>
    <recommendedName>
        <fullName evidence="2">SWR1-complex protein 5</fullName>
    </recommendedName>
</protein>
<comment type="caution">
    <text evidence="5">The sequence shown here is derived from an EMBL/GenBank/DDBJ whole genome shotgun (WGS) entry which is preliminary data.</text>
</comment>
<dbReference type="AlphaFoldDB" id="A0A060SEW4"/>
<dbReference type="InterPro" id="IPR011421">
    <property type="entry name" value="BCNT-C"/>
</dbReference>
<reference evidence="5" key="1">
    <citation type="submission" date="2014-01" db="EMBL/GenBank/DDBJ databases">
        <title>The genome of the white-rot fungus Pycnoporus cinnabarinus: a basidiomycete model with a versatile arsenal for lignocellulosic biomass breakdown.</title>
        <authorList>
            <person name="Levasseur A."/>
            <person name="Lomascolo A."/>
            <person name="Ruiz-Duenas F.J."/>
            <person name="Uzan E."/>
            <person name="Piumi F."/>
            <person name="Kues U."/>
            <person name="Ram A.F.J."/>
            <person name="Murat C."/>
            <person name="Haon M."/>
            <person name="Benoit I."/>
            <person name="Arfi Y."/>
            <person name="Chevret D."/>
            <person name="Drula E."/>
            <person name="Kwon M.J."/>
            <person name="Gouret P."/>
            <person name="Lesage-Meessen L."/>
            <person name="Lombard V."/>
            <person name="Mariette J."/>
            <person name="Noirot C."/>
            <person name="Park J."/>
            <person name="Patyshakuliyeva A."/>
            <person name="Wieneger R.A.B."/>
            <person name="Wosten H.A.B."/>
            <person name="Martin F."/>
            <person name="Coutinho P.M."/>
            <person name="de Vries R."/>
            <person name="Martinez A.T."/>
            <person name="Klopp C."/>
            <person name="Pontarotti P."/>
            <person name="Henrissat B."/>
            <person name="Record E."/>
        </authorList>
    </citation>
    <scope>NUCLEOTIDE SEQUENCE [LARGE SCALE GENOMIC DNA]</scope>
    <source>
        <strain evidence="5">BRFM137</strain>
    </source>
</reference>
<feature type="compositionally biased region" description="Polar residues" evidence="3">
    <location>
        <begin position="1"/>
        <end position="11"/>
    </location>
</feature>
<feature type="compositionally biased region" description="Basic residues" evidence="3">
    <location>
        <begin position="115"/>
        <end position="126"/>
    </location>
</feature>
<evidence type="ECO:0000313" key="5">
    <source>
        <dbReference type="EMBL" id="CDO70938.1"/>
    </source>
</evidence>
<dbReference type="PANTHER" id="PTHR48407:SF1">
    <property type="entry name" value="CRANIOFACIAL DEVELOPMENT PROTEIN 1"/>
    <property type="match status" value="1"/>
</dbReference>
<dbReference type="PANTHER" id="PTHR48407">
    <property type="entry name" value="CRANIOFACIAL DEVELOPMENT PROTEIN 1"/>
    <property type="match status" value="1"/>
</dbReference>
<evidence type="ECO:0000313" key="6">
    <source>
        <dbReference type="Proteomes" id="UP000029665"/>
    </source>
</evidence>
<dbReference type="HOGENOM" id="CLU_083063_0_0_1"/>
<evidence type="ECO:0000259" key="4">
    <source>
        <dbReference type="PROSITE" id="PS51279"/>
    </source>
</evidence>